<organism evidence="4 5">
    <name type="scientific">candidate division CSSED10-310 bacterium</name>
    <dbReference type="NCBI Taxonomy" id="2855610"/>
    <lineage>
        <taxon>Bacteria</taxon>
        <taxon>Bacteria division CSSED10-310</taxon>
    </lineage>
</organism>
<accession>A0ABV6Z362</accession>
<protein>
    <submittedName>
        <fullName evidence="4">Glycosyltransferase</fullName>
        <ecNumber evidence="4">2.4.-.-</ecNumber>
    </submittedName>
</protein>
<evidence type="ECO:0000256" key="1">
    <source>
        <dbReference type="PROSITE-ProRule" id="PRU00339"/>
    </source>
</evidence>
<name>A0ABV6Z362_UNCC1</name>
<feature type="repeat" description="TPR" evidence="1">
    <location>
        <begin position="30"/>
        <end position="63"/>
    </location>
</feature>
<feature type="domain" description="Glycosyl transferase family 1" evidence="2">
    <location>
        <begin position="447"/>
        <end position="608"/>
    </location>
</feature>
<dbReference type="SMART" id="SM00028">
    <property type="entry name" value="TPR"/>
    <property type="match status" value="2"/>
</dbReference>
<dbReference type="EC" id="2.4.-.-" evidence="4"/>
<reference evidence="4 5" key="1">
    <citation type="submission" date="2024-09" db="EMBL/GenBank/DDBJ databases">
        <title>Laminarin stimulates single cell rates of sulfate reduction while oxygen inhibits transcriptomic activity in coastal marine sediment.</title>
        <authorList>
            <person name="Lindsay M."/>
            <person name="Orcutt B."/>
            <person name="Emerson D."/>
            <person name="Stepanauskas R."/>
            <person name="D'Angelo T."/>
        </authorList>
    </citation>
    <scope>NUCLEOTIDE SEQUENCE [LARGE SCALE GENOMIC DNA]</scope>
    <source>
        <strain evidence="4">SAG AM-311-K15</strain>
    </source>
</reference>
<dbReference type="InterPro" id="IPR019734">
    <property type="entry name" value="TPR_rpt"/>
</dbReference>
<dbReference type="Pfam" id="PF13439">
    <property type="entry name" value="Glyco_transf_4"/>
    <property type="match status" value="1"/>
</dbReference>
<dbReference type="InterPro" id="IPR011990">
    <property type="entry name" value="TPR-like_helical_dom_sf"/>
</dbReference>
<dbReference type="PANTHER" id="PTHR12526:SF630">
    <property type="entry name" value="GLYCOSYLTRANSFERASE"/>
    <property type="match status" value="1"/>
</dbReference>
<dbReference type="InterPro" id="IPR001296">
    <property type="entry name" value="Glyco_trans_1"/>
</dbReference>
<keyword evidence="5" id="KW-1185">Reference proteome</keyword>
<keyword evidence="4" id="KW-0328">Glycosyltransferase</keyword>
<dbReference type="SUPFAM" id="SSF48452">
    <property type="entry name" value="TPR-like"/>
    <property type="match status" value="1"/>
</dbReference>
<evidence type="ECO:0000313" key="5">
    <source>
        <dbReference type="Proteomes" id="UP001594351"/>
    </source>
</evidence>
<dbReference type="SUPFAM" id="SSF53756">
    <property type="entry name" value="UDP-Glycosyltransferase/glycogen phosphorylase"/>
    <property type="match status" value="1"/>
</dbReference>
<evidence type="ECO:0000313" key="4">
    <source>
        <dbReference type="EMBL" id="MFC1852893.1"/>
    </source>
</evidence>
<dbReference type="Gene3D" id="3.40.50.2000">
    <property type="entry name" value="Glycogen Phosphorylase B"/>
    <property type="match status" value="2"/>
</dbReference>
<feature type="domain" description="Glycosyltransferase subfamily 4-like N-terminal" evidence="3">
    <location>
        <begin position="233"/>
        <end position="429"/>
    </location>
</feature>
<dbReference type="InterPro" id="IPR028098">
    <property type="entry name" value="Glyco_trans_4-like_N"/>
</dbReference>
<keyword evidence="4" id="KW-0808">Transferase</keyword>
<comment type="caution">
    <text evidence="4">The sequence shown here is derived from an EMBL/GenBank/DDBJ whole genome shotgun (WGS) entry which is preliminary data.</text>
</comment>
<proteinExistence type="predicted"/>
<dbReference type="PROSITE" id="PS50005">
    <property type="entry name" value="TPR"/>
    <property type="match status" value="1"/>
</dbReference>
<evidence type="ECO:0000259" key="2">
    <source>
        <dbReference type="Pfam" id="PF00534"/>
    </source>
</evidence>
<keyword evidence="1" id="KW-0802">TPR repeat</keyword>
<feature type="non-terminal residue" evidence="4">
    <location>
        <position position="1"/>
    </location>
</feature>
<dbReference type="Proteomes" id="UP001594351">
    <property type="component" value="Unassembled WGS sequence"/>
</dbReference>
<gene>
    <name evidence="4" type="ORF">ACFL27_22060</name>
</gene>
<dbReference type="Gene3D" id="1.25.40.10">
    <property type="entry name" value="Tetratricopeptide repeat domain"/>
    <property type="match status" value="1"/>
</dbReference>
<dbReference type="Pfam" id="PF00534">
    <property type="entry name" value="Glycos_transf_1"/>
    <property type="match status" value="1"/>
</dbReference>
<dbReference type="EMBL" id="JBHPBY010000384">
    <property type="protein sequence ID" value="MFC1852893.1"/>
    <property type="molecule type" value="Genomic_DNA"/>
</dbReference>
<dbReference type="PANTHER" id="PTHR12526">
    <property type="entry name" value="GLYCOSYLTRANSFERASE"/>
    <property type="match status" value="1"/>
</dbReference>
<evidence type="ECO:0000259" key="3">
    <source>
        <dbReference type="Pfam" id="PF13439"/>
    </source>
</evidence>
<sequence>HVAKACYKLNHLDQSIKHSQEIIRNHPNNTQALANLAACYAKQQNYSDSLNCWKRVLSVEPANIKAKYEITKLFRRMECFEDAAKIYYSIRDQLDRTNIYMIGRIAEVAGMLRNAEIHYRQATELTEVDESSFVNLINFYLKYGNLPQAYEYSKRGTEYFGDTESLRSLINEIRGAASSIGFNIDDSTVPNSENFCAWRNIIAEIIRRSKSVTKNVLNPVQGRVAFLVTSFGPGGAERQCVNLVKALSQLDPNPHESLTVLCKHLSWSDRDNFYLSDLDGLPIRVKEYYVRNTTIDPHAIPEIAHYSDLLKHIHQSNRQQELLQLIIEFLKLRPAIIHCWLDDRIIVAALAGIIVGVPRIITYWGSMPSRMYRKTTEYHSLQEQNKNAAYRALATLPQIVFTANSRAVRDAYAQWIGIPAQRISVVYSALNNQNLLLDAKKTDSILVELDIPETSPIIGTVIRFQDVKQPILWAQTALRILDDVHDAHFIMVGDGPLREMTEEFISQFAVRDRFHLVGNKMNIVDWYRIMDVVILTSRVEGLSNVILEAQSLGIPVVIPDVGGLSEGVIDGLTGWLVQSQRVEEYAEKIICILSDNDWRERARKKGKRFILDKFSEKKRLQKIVKLYGFPPLTKEP</sequence>
<dbReference type="GO" id="GO:0016757">
    <property type="term" value="F:glycosyltransferase activity"/>
    <property type="evidence" value="ECO:0007669"/>
    <property type="project" value="UniProtKB-KW"/>
</dbReference>